<protein>
    <submittedName>
        <fullName evidence="3">Uncharacterized protein</fullName>
    </submittedName>
</protein>
<evidence type="ECO:0000313" key="2">
    <source>
        <dbReference type="Proteomes" id="UP000887574"/>
    </source>
</evidence>
<sequence length="86" mass="9900">MNIQEEKAVKPTRIKRTAKPLGPMEQSLQMKGKSKANPETEEQQNNYGYSTNLFAGLGKLDTEEYLSDKECTQKEEMKSYEKPHFV</sequence>
<dbReference type="Proteomes" id="UP000887574">
    <property type="component" value="Unplaced"/>
</dbReference>
<proteinExistence type="predicted"/>
<dbReference type="WBParaSite" id="jg23788">
    <property type="protein sequence ID" value="jg23788"/>
    <property type="gene ID" value="jg23788"/>
</dbReference>
<feature type="region of interest" description="Disordered" evidence="1">
    <location>
        <begin position="1"/>
        <end position="50"/>
    </location>
</feature>
<organism evidence="2 3">
    <name type="scientific">Ditylenchus dipsaci</name>
    <dbReference type="NCBI Taxonomy" id="166011"/>
    <lineage>
        <taxon>Eukaryota</taxon>
        <taxon>Metazoa</taxon>
        <taxon>Ecdysozoa</taxon>
        <taxon>Nematoda</taxon>
        <taxon>Chromadorea</taxon>
        <taxon>Rhabditida</taxon>
        <taxon>Tylenchina</taxon>
        <taxon>Tylenchomorpha</taxon>
        <taxon>Sphaerularioidea</taxon>
        <taxon>Anguinidae</taxon>
        <taxon>Anguininae</taxon>
        <taxon>Ditylenchus</taxon>
    </lineage>
</organism>
<evidence type="ECO:0000313" key="3">
    <source>
        <dbReference type="WBParaSite" id="jg23788"/>
    </source>
</evidence>
<dbReference type="AlphaFoldDB" id="A0A915DW14"/>
<keyword evidence="2" id="KW-1185">Reference proteome</keyword>
<name>A0A915DW14_9BILA</name>
<accession>A0A915DW14</accession>
<evidence type="ECO:0000256" key="1">
    <source>
        <dbReference type="SAM" id="MobiDB-lite"/>
    </source>
</evidence>
<reference evidence="3" key="1">
    <citation type="submission" date="2022-11" db="UniProtKB">
        <authorList>
            <consortium name="WormBaseParasite"/>
        </authorList>
    </citation>
    <scope>IDENTIFICATION</scope>
</reference>